<dbReference type="InterPro" id="IPR003186">
    <property type="entry name" value="PA28_C"/>
</dbReference>
<dbReference type="InterPro" id="IPR003185">
    <property type="entry name" value="Proteasome_activ_PA28_N"/>
</dbReference>
<dbReference type="SUPFAM" id="SSF47216">
    <property type="entry name" value="Proteasome activator"/>
    <property type="match status" value="1"/>
</dbReference>
<dbReference type="WBParaSite" id="HNAJ_0000998101-mRNA-1">
    <property type="protein sequence ID" value="HNAJ_0000998101-mRNA-1"/>
    <property type="gene ID" value="HNAJ_0000998101"/>
</dbReference>
<keyword evidence="7" id="KW-1185">Reference proteome</keyword>
<dbReference type="Gene3D" id="1.20.120.180">
    <property type="entry name" value="Proteasome activator pa28, C-terminal domain"/>
    <property type="match status" value="1"/>
</dbReference>
<name>A0A0R3TQZ6_RODNA</name>
<dbReference type="OrthoDB" id="6591885at2759"/>
<dbReference type="PANTHER" id="PTHR10660">
    <property type="entry name" value="PROTEASOME REGULATOR PA28"/>
    <property type="match status" value="1"/>
</dbReference>
<dbReference type="STRING" id="102285.A0A0R3TQZ6"/>
<dbReference type="EMBL" id="UZAE01012822">
    <property type="protein sequence ID" value="VDO06872.1"/>
    <property type="molecule type" value="Genomic_DNA"/>
</dbReference>
<proteinExistence type="inferred from homology"/>
<dbReference type="Pfam" id="PF02251">
    <property type="entry name" value="PA28_N"/>
    <property type="match status" value="1"/>
</dbReference>
<comment type="function">
    <text evidence="3">Implicated in immunoproteasome assembly and required for efficient antigen processing. The PA28 activator complex enhances the generation of class I binding peptides by altering the cleavage pattern of the proteasome.</text>
</comment>
<accession>A0A0R3TQZ6</accession>
<dbReference type="PANTHER" id="PTHR10660:SF2">
    <property type="entry name" value="LD45860P"/>
    <property type="match status" value="1"/>
</dbReference>
<feature type="domain" description="Proteasome activator PA28 N-terminal" evidence="4">
    <location>
        <begin position="8"/>
        <end position="47"/>
    </location>
</feature>
<dbReference type="InterPro" id="IPR009077">
    <property type="entry name" value="Proteasome_activ_PA28"/>
</dbReference>
<keyword evidence="2" id="KW-0647">Proteasome</keyword>
<evidence type="ECO:0000259" key="5">
    <source>
        <dbReference type="Pfam" id="PF02252"/>
    </source>
</evidence>
<dbReference type="GO" id="GO:2000045">
    <property type="term" value="P:regulation of G1/S transition of mitotic cell cycle"/>
    <property type="evidence" value="ECO:0007669"/>
    <property type="project" value="TreeGrafter"/>
</dbReference>
<dbReference type="GO" id="GO:0061136">
    <property type="term" value="P:regulation of proteasomal protein catabolic process"/>
    <property type="evidence" value="ECO:0007669"/>
    <property type="project" value="TreeGrafter"/>
</dbReference>
<evidence type="ECO:0000313" key="6">
    <source>
        <dbReference type="EMBL" id="VDO06872.1"/>
    </source>
</evidence>
<dbReference type="InterPro" id="IPR036997">
    <property type="entry name" value="PA28_C_sf"/>
</dbReference>
<dbReference type="FunFam" id="1.20.120.180:FF:000002">
    <property type="entry name" value="Proteasome activator complex subunit 1"/>
    <property type="match status" value="1"/>
</dbReference>
<dbReference type="InterPro" id="IPR036252">
    <property type="entry name" value="Proteasome_activ_sf"/>
</dbReference>
<reference evidence="6 7" key="2">
    <citation type="submission" date="2018-11" db="EMBL/GenBank/DDBJ databases">
        <authorList>
            <consortium name="Pathogen Informatics"/>
        </authorList>
    </citation>
    <scope>NUCLEOTIDE SEQUENCE [LARGE SCALE GENOMIC DNA]</scope>
</reference>
<dbReference type="GO" id="GO:0005737">
    <property type="term" value="C:cytoplasm"/>
    <property type="evidence" value="ECO:0007669"/>
    <property type="project" value="TreeGrafter"/>
</dbReference>
<evidence type="ECO:0000256" key="3">
    <source>
        <dbReference type="ARBA" id="ARBA00037467"/>
    </source>
</evidence>
<feature type="domain" description="Proteasome activator PA28 C-terminal" evidence="5">
    <location>
        <begin position="79"/>
        <end position="219"/>
    </location>
</feature>
<reference evidence="8" key="1">
    <citation type="submission" date="2017-02" db="UniProtKB">
        <authorList>
            <consortium name="WormBaseParasite"/>
        </authorList>
    </citation>
    <scope>IDENTIFICATION</scope>
</reference>
<organism evidence="8">
    <name type="scientific">Rodentolepis nana</name>
    <name type="common">Dwarf tapeworm</name>
    <name type="synonym">Hymenolepis nana</name>
    <dbReference type="NCBI Taxonomy" id="102285"/>
    <lineage>
        <taxon>Eukaryota</taxon>
        <taxon>Metazoa</taxon>
        <taxon>Spiralia</taxon>
        <taxon>Lophotrochozoa</taxon>
        <taxon>Platyhelminthes</taxon>
        <taxon>Cestoda</taxon>
        <taxon>Eucestoda</taxon>
        <taxon>Cyclophyllidea</taxon>
        <taxon>Hymenolepididae</taxon>
        <taxon>Rodentolepis</taxon>
    </lineage>
</organism>
<dbReference type="GO" id="GO:0005654">
    <property type="term" value="C:nucleoplasm"/>
    <property type="evidence" value="ECO:0007669"/>
    <property type="project" value="TreeGrafter"/>
</dbReference>
<dbReference type="GO" id="GO:0061133">
    <property type="term" value="F:endopeptidase activator activity"/>
    <property type="evidence" value="ECO:0007669"/>
    <property type="project" value="TreeGrafter"/>
</dbReference>
<dbReference type="GO" id="GO:0008537">
    <property type="term" value="C:proteasome activator complex"/>
    <property type="evidence" value="ECO:0007669"/>
    <property type="project" value="InterPro"/>
</dbReference>
<comment type="similarity">
    <text evidence="1">Belongs to the PA28 family.</text>
</comment>
<evidence type="ECO:0000259" key="4">
    <source>
        <dbReference type="Pfam" id="PF02251"/>
    </source>
</evidence>
<evidence type="ECO:0000256" key="2">
    <source>
        <dbReference type="ARBA" id="ARBA00022942"/>
    </source>
</evidence>
<protein>
    <submittedName>
        <fullName evidence="8">Proteasome activator complex subunit 3</fullName>
    </submittedName>
</protein>
<evidence type="ECO:0000313" key="7">
    <source>
        <dbReference type="Proteomes" id="UP000278807"/>
    </source>
</evidence>
<evidence type="ECO:0000256" key="1">
    <source>
        <dbReference type="ARBA" id="ARBA00005883"/>
    </source>
</evidence>
<evidence type="ECO:0000313" key="8">
    <source>
        <dbReference type="WBParaSite" id="HNAJ_0000998101-mRNA-1"/>
    </source>
</evidence>
<gene>
    <name evidence="6" type="ORF">HNAJ_LOCUS9976</name>
</gene>
<sequence>MAVNVNSIVDKFRNQLSKDAEAHLSQVLPQRLQSVIEVLKSPIFDIAANLEKVKKLSLGSISSDSMANNAEIPRSSKEITSNPTVTDAYNTIKPFLLQLNDDAQLLRMWVTLNIPKIEDGNNFGVSVQEEVILDASKTESDVVTNLDFYSDYLLTRGKISSKIIKWPGVRSYTDALIELDEMAYVRMKMTLQDIRNDYARLYDLYTKNIDKILNPRSSTGLEALNSMY</sequence>
<dbReference type="Pfam" id="PF02252">
    <property type="entry name" value="PA28_C"/>
    <property type="match status" value="1"/>
</dbReference>
<dbReference type="AlphaFoldDB" id="A0A0R3TQZ6"/>
<dbReference type="Proteomes" id="UP000278807">
    <property type="component" value="Unassembled WGS sequence"/>
</dbReference>